<dbReference type="InterPro" id="IPR001680">
    <property type="entry name" value="WD40_rpt"/>
</dbReference>
<evidence type="ECO:0000256" key="6">
    <source>
        <dbReference type="ARBA" id="ARBA00022574"/>
    </source>
</evidence>
<evidence type="ECO:0000256" key="1">
    <source>
        <dbReference type="ARBA" id="ARBA00004371"/>
    </source>
</evidence>
<evidence type="ECO:0000256" key="4">
    <source>
        <dbReference type="ARBA" id="ARBA00019195"/>
    </source>
</evidence>
<protein>
    <recommendedName>
        <fullName evidence="4">Protein SEC13 homolog</fullName>
    </recommendedName>
</protein>
<feature type="signal peptide" evidence="15">
    <location>
        <begin position="1"/>
        <end position="15"/>
    </location>
</feature>
<keyword evidence="12" id="KW-0458">Lysosome</keyword>
<feature type="chain" id="PRO_5047199955" description="Protein SEC13 homolog" evidence="15">
    <location>
        <begin position="16"/>
        <end position="372"/>
    </location>
</feature>
<dbReference type="Pfam" id="PF00400">
    <property type="entry name" value="WD40"/>
    <property type="match status" value="4"/>
</dbReference>
<feature type="repeat" description="WD" evidence="14">
    <location>
        <begin position="89"/>
        <end position="123"/>
    </location>
</feature>
<evidence type="ECO:0000313" key="18">
    <source>
        <dbReference type="Proteomes" id="UP001159427"/>
    </source>
</evidence>
<dbReference type="PROSITE" id="PS50082">
    <property type="entry name" value="WD_REPEATS_2"/>
    <property type="match status" value="2"/>
</dbReference>
<evidence type="ECO:0000259" key="16">
    <source>
        <dbReference type="PROSITE" id="PS50878"/>
    </source>
</evidence>
<dbReference type="InterPro" id="IPR037363">
    <property type="entry name" value="Sec13/Seh1_fam"/>
</dbReference>
<dbReference type="PROSITE" id="PS50294">
    <property type="entry name" value="WD_REPEATS_REGION"/>
    <property type="match status" value="1"/>
</dbReference>
<evidence type="ECO:0000313" key="17">
    <source>
        <dbReference type="EMBL" id="CAH3167381.1"/>
    </source>
</evidence>
<evidence type="ECO:0000256" key="9">
    <source>
        <dbReference type="ARBA" id="ARBA00022927"/>
    </source>
</evidence>
<dbReference type="InterPro" id="IPR036322">
    <property type="entry name" value="WD40_repeat_dom_sf"/>
</dbReference>
<comment type="subcellular location">
    <subcellularLocation>
        <location evidence="1">Lysosome</location>
    </subcellularLocation>
    <subcellularLocation>
        <location evidence="2">Nucleus</location>
        <location evidence="2">Nuclear pore complex</location>
    </subcellularLocation>
</comment>
<keyword evidence="5" id="KW-0813">Transport</keyword>
<evidence type="ECO:0000256" key="2">
    <source>
        <dbReference type="ARBA" id="ARBA00004567"/>
    </source>
</evidence>
<dbReference type="Proteomes" id="UP001159427">
    <property type="component" value="Unassembled WGS sequence"/>
</dbReference>
<feature type="domain" description="Reverse transcriptase" evidence="16">
    <location>
        <begin position="1"/>
        <end position="64"/>
    </location>
</feature>
<evidence type="ECO:0000256" key="10">
    <source>
        <dbReference type="ARBA" id="ARBA00023010"/>
    </source>
</evidence>
<gene>
    <name evidence="17" type="ORF">PEVE_00006010</name>
</gene>
<keyword evidence="7" id="KW-0677">Repeat</keyword>
<keyword evidence="9" id="KW-0653">Protein transport</keyword>
<dbReference type="EMBL" id="CALNXI010001388">
    <property type="protein sequence ID" value="CAH3167381.1"/>
    <property type="molecule type" value="Genomic_DNA"/>
</dbReference>
<evidence type="ECO:0000256" key="12">
    <source>
        <dbReference type="ARBA" id="ARBA00023228"/>
    </source>
</evidence>
<keyword evidence="13" id="KW-0539">Nucleus</keyword>
<keyword evidence="15" id="KW-0732">Signal</keyword>
<evidence type="ECO:0000256" key="15">
    <source>
        <dbReference type="SAM" id="SignalP"/>
    </source>
</evidence>
<dbReference type="SUPFAM" id="SSF50978">
    <property type="entry name" value="WD40 repeat-like"/>
    <property type="match status" value="1"/>
</dbReference>
<keyword evidence="11" id="KW-0906">Nuclear pore complex</keyword>
<accession>A0ABN8QNF8</accession>
<evidence type="ECO:0000256" key="7">
    <source>
        <dbReference type="ARBA" id="ARBA00022737"/>
    </source>
</evidence>
<dbReference type="Gene3D" id="2.130.10.10">
    <property type="entry name" value="YVTN repeat-like/Quinoprotein amine dehydrogenase"/>
    <property type="match status" value="2"/>
</dbReference>
<keyword evidence="10" id="KW-0811">Translocation</keyword>
<dbReference type="PROSITE" id="PS50878">
    <property type="entry name" value="RT_POL"/>
    <property type="match status" value="1"/>
</dbReference>
<evidence type="ECO:0000256" key="5">
    <source>
        <dbReference type="ARBA" id="ARBA00022448"/>
    </source>
</evidence>
<proteinExistence type="inferred from homology"/>
<dbReference type="SMART" id="SM00320">
    <property type="entry name" value="WD40"/>
    <property type="match status" value="5"/>
</dbReference>
<evidence type="ECO:0000256" key="13">
    <source>
        <dbReference type="ARBA" id="ARBA00023242"/>
    </source>
</evidence>
<dbReference type="PANTHER" id="PTHR11024">
    <property type="entry name" value="NUCLEAR PORE COMPLEX PROTEIN SEC13 / SEH1 FAMILY MEMBER"/>
    <property type="match status" value="1"/>
</dbReference>
<dbReference type="InterPro" id="IPR000477">
    <property type="entry name" value="RT_dom"/>
</dbReference>
<reference evidence="17 18" key="1">
    <citation type="submission" date="2022-05" db="EMBL/GenBank/DDBJ databases">
        <authorList>
            <consortium name="Genoscope - CEA"/>
            <person name="William W."/>
        </authorList>
    </citation>
    <scope>NUCLEOTIDE SEQUENCE [LARGE SCALE GENOMIC DNA]</scope>
</reference>
<name>A0ABN8QNF8_9CNID</name>
<keyword evidence="18" id="KW-1185">Reference proteome</keyword>
<dbReference type="PANTHER" id="PTHR11024:SF2">
    <property type="entry name" value="PROTEIN SEC13 HOMOLOG"/>
    <property type="match status" value="1"/>
</dbReference>
<evidence type="ECO:0000256" key="3">
    <source>
        <dbReference type="ARBA" id="ARBA00010102"/>
    </source>
</evidence>
<keyword evidence="6 14" id="KW-0853">WD repeat</keyword>
<sequence length="372" mass="41277">MFLWLLRLAASLDFADDIALLSNVVDQAQKLLTLTESEYKKVGLQLNPKKTEHDAQMDYYGKKLATCSSDRTVKIFEINGTTQNQVACLRGHEGPVWQVSWAHPMFGNLLASCSYDRKVIIWKETSNGWSKLQEFCNHDSSVNAISWASPDYGLMLACGSSDGSISIITSSGLNTQQCSLGFFGSLLLRSPRHILKETCLGKENAYSCLQVVVQIRSKEPNAKNMSEMQKGANFTVVSASLLIGLNIKFYAFFAKQHVDGQWVEEEKLEAHSDWVRDVAWAPNVGLPVSTIASCSQDCRVVIWTKNEVTGGGWSSKVLKKFGDVVWHVSWSVTGNILAVSGGDNKVSLWKESLEGQWVCVSDVYRGQGQEMQ</sequence>
<keyword evidence="8" id="KW-0509">mRNA transport</keyword>
<comment type="caution">
    <text evidence="17">The sequence shown here is derived from an EMBL/GenBank/DDBJ whole genome shotgun (WGS) entry which is preliminary data.</text>
</comment>
<evidence type="ECO:0000256" key="14">
    <source>
        <dbReference type="PROSITE-ProRule" id="PRU00221"/>
    </source>
</evidence>
<organism evidence="17 18">
    <name type="scientific">Porites evermanni</name>
    <dbReference type="NCBI Taxonomy" id="104178"/>
    <lineage>
        <taxon>Eukaryota</taxon>
        <taxon>Metazoa</taxon>
        <taxon>Cnidaria</taxon>
        <taxon>Anthozoa</taxon>
        <taxon>Hexacorallia</taxon>
        <taxon>Scleractinia</taxon>
        <taxon>Fungiina</taxon>
        <taxon>Poritidae</taxon>
        <taxon>Porites</taxon>
    </lineage>
</organism>
<dbReference type="InterPro" id="IPR015943">
    <property type="entry name" value="WD40/YVTN_repeat-like_dom_sf"/>
</dbReference>
<feature type="repeat" description="WD" evidence="14">
    <location>
        <begin position="268"/>
        <end position="303"/>
    </location>
</feature>
<evidence type="ECO:0000256" key="8">
    <source>
        <dbReference type="ARBA" id="ARBA00022816"/>
    </source>
</evidence>
<evidence type="ECO:0000256" key="11">
    <source>
        <dbReference type="ARBA" id="ARBA00023132"/>
    </source>
</evidence>
<comment type="similarity">
    <text evidence="3">Belongs to the WD repeat SEC13 family.</text>
</comment>